<feature type="region of interest" description="Disordered" evidence="1">
    <location>
        <begin position="163"/>
        <end position="265"/>
    </location>
</feature>
<sequence>MERVFKMAESEGDDLDPANENPKNNELNNDSSNGEVFKCCGKRATTIVCKVCSALFHFSCANRANKIRRLEANFCICLECEDHSTKNGQSSDAISYFKQQISYLTNEVTLKNRIIKELEEKNGILVENNIVLKENNGLLVEKIQRILYDEINKVKKTDLQNKKDLHNNENIPMPQKGLGNAVNQQPDTAEDNQLNKVSTTPTYSRVVKAAQGRQNLRISIPAKRSGNINPNNQQSAGSDISSSQKKQNKQSANTNKELSKSPIIIFSDNEDKQQDGFVFPRKMFKKKRLGKAQPTQEGNFVGGDRKVWLYLYRVKRECTETDIITYIKTQPGFTDLPVTVREIPSEQNKLKCFVVTAPLQKKDQMYDPEFWPQFVGVIFYPKTK</sequence>
<evidence type="ECO:0000256" key="1">
    <source>
        <dbReference type="SAM" id="MobiDB-lite"/>
    </source>
</evidence>
<proteinExistence type="predicted"/>
<name>A0A9N9QLU6_9CUCU</name>
<protein>
    <submittedName>
        <fullName evidence="2">Uncharacterized protein</fullName>
    </submittedName>
</protein>
<feature type="compositionally biased region" description="Polar residues" evidence="1">
    <location>
        <begin position="181"/>
        <end position="203"/>
    </location>
</feature>
<dbReference type="EMBL" id="OU892278">
    <property type="protein sequence ID" value="CAG9764212.1"/>
    <property type="molecule type" value="Genomic_DNA"/>
</dbReference>
<organism evidence="2 3">
    <name type="scientific">Ceutorhynchus assimilis</name>
    <name type="common">cabbage seed weevil</name>
    <dbReference type="NCBI Taxonomy" id="467358"/>
    <lineage>
        <taxon>Eukaryota</taxon>
        <taxon>Metazoa</taxon>
        <taxon>Ecdysozoa</taxon>
        <taxon>Arthropoda</taxon>
        <taxon>Hexapoda</taxon>
        <taxon>Insecta</taxon>
        <taxon>Pterygota</taxon>
        <taxon>Neoptera</taxon>
        <taxon>Endopterygota</taxon>
        <taxon>Coleoptera</taxon>
        <taxon>Polyphaga</taxon>
        <taxon>Cucujiformia</taxon>
        <taxon>Curculionidae</taxon>
        <taxon>Ceutorhynchinae</taxon>
        <taxon>Ceutorhynchus</taxon>
    </lineage>
</organism>
<evidence type="ECO:0000313" key="2">
    <source>
        <dbReference type="EMBL" id="CAG9764212.1"/>
    </source>
</evidence>
<accession>A0A9N9QLU6</accession>
<feature type="compositionally biased region" description="Low complexity" evidence="1">
    <location>
        <begin position="19"/>
        <end position="29"/>
    </location>
</feature>
<dbReference type="AlphaFoldDB" id="A0A9N9QLU6"/>
<evidence type="ECO:0000313" key="3">
    <source>
        <dbReference type="Proteomes" id="UP001152799"/>
    </source>
</evidence>
<feature type="region of interest" description="Disordered" evidence="1">
    <location>
        <begin position="1"/>
        <end position="29"/>
    </location>
</feature>
<dbReference type="Proteomes" id="UP001152799">
    <property type="component" value="Chromosome 2"/>
</dbReference>
<reference evidence="2" key="1">
    <citation type="submission" date="2022-01" db="EMBL/GenBank/DDBJ databases">
        <authorList>
            <person name="King R."/>
        </authorList>
    </citation>
    <scope>NUCLEOTIDE SEQUENCE</scope>
</reference>
<keyword evidence="3" id="KW-1185">Reference proteome</keyword>
<dbReference type="OrthoDB" id="6784133at2759"/>
<gene>
    <name evidence="2" type="ORF">CEUTPL_LOCUS4856</name>
</gene>
<feature type="compositionally biased region" description="Low complexity" evidence="1">
    <location>
        <begin position="241"/>
        <end position="256"/>
    </location>
</feature>
<feature type="compositionally biased region" description="Polar residues" evidence="1">
    <location>
        <begin position="226"/>
        <end position="240"/>
    </location>
</feature>